<proteinExistence type="predicted"/>
<organism evidence="7 8">
    <name type="scientific">Emericella nidulans (strain FGSC A4 / ATCC 38163 / CBS 112.46 / NRRL 194 / M139)</name>
    <name type="common">Aspergillus nidulans</name>
    <dbReference type="NCBI Taxonomy" id="227321"/>
    <lineage>
        <taxon>Eukaryota</taxon>
        <taxon>Fungi</taxon>
        <taxon>Dikarya</taxon>
        <taxon>Ascomycota</taxon>
        <taxon>Pezizomycotina</taxon>
        <taxon>Eurotiomycetes</taxon>
        <taxon>Eurotiomycetidae</taxon>
        <taxon>Eurotiales</taxon>
        <taxon>Aspergillaceae</taxon>
        <taxon>Aspergillus</taxon>
        <taxon>Aspergillus subgen. Nidulantes</taxon>
    </lineage>
</organism>
<dbReference type="OMA" id="MARVDQH"/>
<dbReference type="GeneID" id="2874194"/>
<feature type="domain" description="Zn(2)-C6 fungal-type" evidence="6">
    <location>
        <begin position="36"/>
        <end position="66"/>
    </location>
</feature>
<evidence type="ECO:0000259" key="6">
    <source>
        <dbReference type="PROSITE" id="PS50048"/>
    </source>
</evidence>
<dbReference type="STRING" id="227321.C8VI22"/>
<reference evidence="8" key="1">
    <citation type="journal article" date="2005" name="Nature">
        <title>Sequencing of Aspergillus nidulans and comparative analysis with A. fumigatus and A. oryzae.</title>
        <authorList>
            <person name="Galagan J.E."/>
            <person name="Calvo S.E."/>
            <person name="Cuomo C."/>
            <person name="Ma L.J."/>
            <person name="Wortman J.R."/>
            <person name="Batzoglou S."/>
            <person name="Lee S.I."/>
            <person name="Basturkmen M."/>
            <person name="Spevak C.C."/>
            <person name="Clutterbuck J."/>
            <person name="Kapitonov V."/>
            <person name="Jurka J."/>
            <person name="Scazzocchio C."/>
            <person name="Farman M."/>
            <person name="Butler J."/>
            <person name="Purcell S."/>
            <person name="Harris S."/>
            <person name="Braus G.H."/>
            <person name="Draht O."/>
            <person name="Busch S."/>
            <person name="D'Enfert C."/>
            <person name="Bouchier C."/>
            <person name="Goldman G.H."/>
            <person name="Bell-Pedersen D."/>
            <person name="Griffiths-Jones S."/>
            <person name="Doonan J.H."/>
            <person name="Yu J."/>
            <person name="Vienken K."/>
            <person name="Pain A."/>
            <person name="Freitag M."/>
            <person name="Selker E.U."/>
            <person name="Archer D.B."/>
            <person name="Penalva M.A."/>
            <person name="Oakley B.R."/>
            <person name="Momany M."/>
            <person name="Tanaka T."/>
            <person name="Kumagai T."/>
            <person name="Asai K."/>
            <person name="Machida M."/>
            <person name="Nierman W.C."/>
            <person name="Denning D.W."/>
            <person name="Caddick M."/>
            <person name="Hynes M."/>
            <person name="Paoletti M."/>
            <person name="Fischer R."/>
            <person name="Miller B."/>
            <person name="Dyer P."/>
            <person name="Sachs M.S."/>
            <person name="Osmani S.A."/>
            <person name="Birren B.W."/>
        </authorList>
    </citation>
    <scope>NUCLEOTIDE SEQUENCE [LARGE SCALE GENOMIC DNA]</scope>
    <source>
        <strain evidence="8">FGSC A4 / ATCC 38163 / CBS 112.46 / NRRL 194 / M139</strain>
    </source>
</reference>
<evidence type="ECO:0000256" key="4">
    <source>
        <dbReference type="ARBA" id="ARBA00023242"/>
    </source>
</evidence>
<dbReference type="GO" id="GO:0005634">
    <property type="term" value="C:nucleus"/>
    <property type="evidence" value="ECO:0000318"/>
    <property type="project" value="GO_Central"/>
</dbReference>
<dbReference type="Proteomes" id="UP000000560">
    <property type="component" value="Chromosome VI"/>
</dbReference>
<dbReference type="EMBL" id="BN001306">
    <property type="protein sequence ID" value="CBF83040.1"/>
    <property type="molecule type" value="Genomic_DNA"/>
</dbReference>
<protein>
    <submittedName>
        <fullName evidence="7">Zn(II)2Cys6 transcription factor (Eurofung)</fullName>
    </submittedName>
</protein>
<evidence type="ECO:0000256" key="3">
    <source>
        <dbReference type="ARBA" id="ARBA00023163"/>
    </source>
</evidence>
<dbReference type="RefSeq" id="XP_050468418.1">
    <property type="nucleotide sequence ID" value="XM_050612503.1"/>
</dbReference>
<keyword evidence="2" id="KW-0238">DNA-binding</keyword>
<dbReference type="PANTHER" id="PTHR31668">
    <property type="entry name" value="GLUCOSE TRANSPORT TRANSCRIPTION REGULATOR RGT1-RELATED-RELATED"/>
    <property type="match status" value="1"/>
</dbReference>
<dbReference type="SMART" id="SM00066">
    <property type="entry name" value="GAL4"/>
    <property type="match status" value="1"/>
</dbReference>
<keyword evidence="8" id="KW-1185">Reference proteome</keyword>
<dbReference type="GO" id="GO:0003677">
    <property type="term" value="F:DNA binding"/>
    <property type="evidence" value="ECO:0007669"/>
    <property type="project" value="UniProtKB-KW"/>
</dbReference>
<evidence type="ECO:0000313" key="8">
    <source>
        <dbReference type="Proteomes" id="UP000000560"/>
    </source>
</evidence>
<dbReference type="CDD" id="cd00067">
    <property type="entry name" value="GAL4"/>
    <property type="match status" value="1"/>
</dbReference>
<evidence type="ECO:0000313" key="7">
    <source>
        <dbReference type="EMBL" id="CBF83040.1"/>
    </source>
</evidence>
<keyword evidence="4" id="KW-0539">Nucleus</keyword>
<dbReference type="InterPro" id="IPR050797">
    <property type="entry name" value="Carb_Metab_Trans_Reg"/>
</dbReference>
<name>C8VI22_EMENI</name>
<dbReference type="eggNOG" id="ENOG502S0YX">
    <property type="taxonomic scope" value="Eukaryota"/>
</dbReference>
<dbReference type="SUPFAM" id="SSF57701">
    <property type="entry name" value="Zn2/Cys6 DNA-binding domain"/>
    <property type="match status" value="1"/>
</dbReference>
<dbReference type="OrthoDB" id="2740448at2759"/>
<dbReference type="AlphaFoldDB" id="C8VI22"/>
<dbReference type="VEuPathDB" id="FungiDB:AN3280"/>
<dbReference type="KEGG" id="ani:ANIA_03280"/>
<keyword evidence="1" id="KW-0805">Transcription regulation</keyword>
<dbReference type="PANTHER" id="PTHR31668:SF10">
    <property type="entry name" value="ZN(II)2CYS6 TRANSCRIPTION FACTOR (EUROFUNG)"/>
    <property type="match status" value="1"/>
</dbReference>
<gene>
    <name evidence="7" type="ORF">ANIA_03280</name>
</gene>
<feature type="compositionally biased region" description="Low complexity" evidence="5">
    <location>
        <begin position="100"/>
        <end position="111"/>
    </location>
</feature>
<evidence type="ECO:0000256" key="2">
    <source>
        <dbReference type="ARBA" id="ARBA00023125"/>
    </source>
</evidence>
<dbReference type="GO" id="GO:0000981">
    <property type="term" value="F:DNA-binding transcription factor activity, RNA polymerase II-specific"/>
    <property type="evidence" value="ECO:0007669"/>
    <property type="project" value="InterPro"/>
</dbReference>
<accession>C8VI22</accession>
<dbReference type="InParanoid" id="C8VI22"/>
<dbReference type="InterPro" id="IPR036864">
    <property type="entry name" value="Zn2-C6_fun-type_DNA-bd_sf"/>
</dbReference>
<reference evidence="8" key="2">
    <citation type="journal article" date="2009" name="Fungal Genet. Biol.">
        <title>The 2008 update of the Aspergillus nidulans genome annotation: a community effort.</title>
        <authorList>
            <person name="Wortman J.R."/>
            <person name="Gilsenan J.M."/>
            <person name="Joardar V."/>
            <person name="Deegan J."/>
            <person name="Clutterbuck J."/>
            <person name="Andersen M.R."/>
            <person name="Archer D."/>
            <person name="Bencina M."/>
            <person name="Braus G."/>
            <person name="Coutinho P."/>
            <person name="von Dohren H."/>
            <person name="Doonan J."/>
            <person name="Driessen A.J."/>
            <person name="Durek P."/>
            <person name="Espeso E."/>
            <person name="Fekete E."/>
            <person name="Flipphi M."/>
            <person name="Estrada C.G."/>
            <person name="Geysens S."/>
            <person name="Goldman G."/>
            <person name="de Groot P.W."/>
            <person name="Hansen K."/>
            <person name="Harris S.D."/>
            <person name="Heinekamp T."/>
            <person name="Helmstaedt K."/>
            <person name="Henrissat B."/>
            <person name="Hofmann G."/>
            <person name="Homan T."/>
            <person name="Horio T."/>
            <person name="Horiuchi H."/>
            <person name="James S."/>
            <person name="Jones M."/>
            <person name="Karaffa L."/>
            <person name="Karanyi Z."/>
            <person name="Kato M."/>
            <person name="Keller N."/>
            <person name="Kelly D.E."/>
            <person name="Kiel J.A."/>
            <person name="Kim J.M."/>
            <person name="van der Klei I.J."/>
            <person name="Klis F.M."/>
            <person name="Kovalchuk A."/>
            <person name="Krasevec N."/>
            <person name="Kubicek C.P."/>
            <person name="Liu B."/>
            <person name="Maccabe A."/>
            <person name="Meyer V."/>
            <person name="Mirabito P."/>
            <person name="Miskei M."/>
            <person name="Mos M."/>
            <person name="Mullins J."/>
            <person name="Nelson D.R."/>
            <person name="Nielsen J."/>
            <person name="Oakley B.R."/>
            <person name="Osmani S.A."/>
            <person name="Pakula T."/>
            <person name="Paszewski A."/>
            <person name="Paulsen I."/>
            <person name="Pilsyk S."/>
            <person name="Pocsi I."/>
            <person name="Punt P.J."/>
            <person name="Ram A.F."/>
            <person name="Ren Q."/>
            <person name="Robellet X."/>
            <person name="Robson G."/>
            <person name="Seiboth B."/>
            <person name="van Solingen P."/>
            <person name="Specht T."/>
            <person name="Sun J."/>
            <person name="Taheri-Talesh N."/>
            <person name="Takeshita N."/>
            <person name="Ussery D."/>
            <person name="vanKuyk P.A."/>
            <person name="Visser H."/>
            <person name="van de Vondervoort P.J."/>
            <person name="de Vries R.P."/>
            <person name="Walton J."/>
            <person name="Xiang X."/>
            <person name="Xiong Y."/>
            <person name="Zeng A.P."/>
            <person name="Brandt B.W."/>
            <person name="Cornell M.J."/>
            <person name="van den Hondel C.A."/>
            <person name="Visser J."/>
            <person name="Oliver S.G."/>
            <person name="Turner G."/>
        </authorList>
    </citation>
    <scope>GENOME REANNOTATION</scope>
    <source>
        <strain evidence="8">FGSC A4 / ATCC 38163 / CBS 112.46 / NRRL 194 / M139</strain>
    </source>
</reference>
<keyword evidence="3" id="KW-0804">Transcription</keyword>
<dbReference type="Pfam" id="PF00172">
    <property type="entry name" value="Zn_clus"/>
    <property type="match status" value="1"/>
</dbReference>
<dbReference type="HOGENOM" id="CLU_619672_0_0_1"/>
<sequence length="442" mass="48019">MFGTLRYLPEKKTAEFLKRESGVVGNTATNKPQHSACDNCRVKKIRCSGRRAGCSRCKTLSLPCSYTHVPTRKCKRKQAPSSSKPDEENETCPEPGGAAGRSPARDAAAAAVQPSRLTMKPHGVDENYAGLDKAMHQVQGDPDSVLDPMLKEFSTWSSCLSWSPGRDGTFMPDSDYPMAGGPHVPPGSFIAGYTGPENTAQQPPPPVAHDLTPPDLLPTPPLTHILAPTVTTIRSNEALPGTAMDEQSSCSCLNSAVFLLDELESPHHEGSPGEQGLDSILSIYQEVLFLCKRMIKCNPCREKSENMMVLTMVLERLAILCGEVIDAFIAQREANGPGAPPVPAATMEKQPLALGEYEIEGGDYEVMMGVLVTRRLSELESFLACMKTIGSLTRRAHQQARMARVEQHIKDLFRKLTSVCPLVTELRVDPKRPAAADVGRSV</sequence>
<evidence type="ECO:0000256" key="1">
    <source>
        <dbReference type="ARBA" id="ARBA00023015"/>
    </source>
</evidence>
<feature type="region of interest" description="Disordered" evidence="5">
    <location>
        <begin position="75"/>
        <end position="125"/>
    </location>
</feature>
<dbReference type="PROSITE" id="PS00463">
    <property type="entry name" value="ZN2_CY6_FUNGAL_1"/>
    <property type="match status" value="1"/>
</dbReference>
<evidence type="ECO:0000256" key="5">
    <source>
        <dbReference type="SAM" id="MobiDB-lite"/>
    </source>
</evidence>
<dbReference type="Gene3D" id="4.10.240.10">
    <property type="entry name" value="Zn(2)-C6 fungal-type DNA-binding domain"/>
    <property type="match status" value="1"/>
</dbReference>
<dbReference type="PROSITE" id="PS50048">
    <property type="entry name" value="ZN2_CY6_FUNGAL_2"/>
    <property type="match status" value="1"/>
</dbReference>
<dbReference type="GO" id="GO:0008270">
    <property type="term" value="F:zinc ion binding"/>
    <property type="evidence" value="ECO:0007669"/>
    <property type="project" value="InterPro"/>
</dbReference>
<dbReference type="InterPro" id="IPR001138">
    <property type="entry name" value="Zn2Cys6_DnaBD"/>
</dbReference>